<dbReference type="Proteomes" id="UP000228711">
    <property type="component" value="Unassembled WGS sequence"/>
</dbReference>
<dbReference type="InterPro" id="IPR005835">
    <property type="entry name" value="NTP_transferase_dom"/>
</dbReference>
<keyword evidence="1" id="KW-0808">Transferase</keyword>
<feature type="domain" description="Nucleotidyl transferase" evidence="3">
    <location>
        <begin position="6"/>
        <end position="238"/>
    </location>
</feature>
<dbReference type="Pfam" id="PF00483">
    <property type="entry name" value="NTP_transferase"/>
    <property type="match status" value="1"/>
</dbReference>
<dbReference type="Gene3D" id="3.90.550.10">
    <property type="entry name" value="Spore Coat Polysaccharide Biosynthesis Protein SpsA, Chain A"/>
    <property type="match status" value="1"/>
</dbReference>
<accession>A0A2H0YS29</accession>
<evidence type="ECO:0000259" key="3">
    <source>
        <dbReference type="Pfam" id="PF00483"/>
    </source>
</evidence>
<gene>
    <name evidence="4" type="ORF">COT25_03880</name>
</gene>
<evidence type="ECO:0000313" key="4">
    <source>
        <dbReference type="EMBL" id="PIS41301.1"/>
    </source>
</evidence>
<evidence type="ECO:0000256" key="2">
    <source>
        <dbReference type="ARBA" id="ARBA00022695"/>
    </source>
</evidence>
<proteinExistence type="predicted"/>
<comment type="caution">
    <text evidence="4">The sequence shown here is derived from an EMBL/GenBank/DDBJ whole genome shotgun (WGS) entry which is preliminary data.</text>
</comment>
<evidence type="ECO:0000313" key="5">
    <source>
        <dbReference type="Proteomes" id="UP000228711"/>
    </source>
</evidence>
<protein>
    <recommendedName>
        <fullName evidence="3">Nucleotidyl transferase domain-containing protein</fullName>
    </recommendedName>
</protein>
<name>A0A2H0YS29_9BACT</name>
<sequence>MVKRVVISAAGRGTRMKHLSKDKPKHMIEVNGEPFLFHLLSNLEAAGYEDIIIVIGHLSQHIVDYVARGRHANVRLVNQFERMGEDKYGTAMPLLAARPEIGDEDFVAVYGDNLYSVRDLQKFTREDDFHYVAGLHQDDPSKYGVLIYTQDMFLNRIIEKPKTDVGSHIINTGLMKFTPEIFSALERVQPNPENGEYYLVDALTDLAKNKKVKVTLLQDYWLDFGKPEDVQILSEFLTDRKVK</sequence>
<dbReference type="SUPFAM" id="SSF53448">
    <property type="entry name" value="Nucleotide-diphospho-sugar transferases"/>
    <property type="match status" value="1"/>
</dbReference>
<dbReference type="PANTHER" id="PTHR43584">
    <property type="entry name" value="NUCLEOTIDYL TRANSFERASE"/>
    <property type="match status" value="1"/>
</dbReference>
<dbReference type="GO" id="GO:0016779">
    <property type="term" value="F:nucleotidyltransferase activity"/>
    <property type="evidence" value="ECO:0007669"/>
    <property type="project" value="UniProtKB-KW"/>
</dbReference>
<reference evidence="5" key="1">
    <citation type="submission" date="2017-09" db="EMBL/GenBank/DDBJ databases">
        <title>Depth-based differentiation of microbial function through sediment-hosted aquifers and enrichment of novel symbionts in the deep terrestrial subsurface.</title>
        <authorList>
            <person name="Probst A.J."/>
            <person name="Ladd B."/>
            <person name="Jarett J.K."/>
            <person name="Geller-Mcgrath D.E."/>
            <person name="Sieber C.M.K."/>
            <person name="Emerson J.B."/>
            <person name="Anantharaman K."/>
            <person name="Thomas B.C."/>
            <person name="Malmstrom R."/>
            <person name="Stieglmeier M."/>
            <person name="Klingl A."/>
            <person name="Woyke T."/>
            <person name="Ryan C.M."/>
            <person name="Banfield J.F."/>
        </authorList>
    </citation>
    <scope>NUCLEOTIDE SEQUENCE [LARGE SCALE GENOMIC DNA]</scope>
</reference>
<dbReference type="PANTHER" id="PTHR43584:SF8">
    <property type="entry name" value="N-ACETYLMURAMATE ALPHA-1-PHOSPHATE URIDYLYLTRANSFERASE"/>
    <property type="match status" value="1"/>
</dbReference>
<dbReference type="EMBL" id="PEXV01000127">
    <property type="protein sequence ID" value="PIS41301.1"/>
    <property type="molecule type" value="Genomic_DNA"/>
</dbReference>
<dbReference type="InterPro" id="IPR029044">
    <property type="entry name" value="Nucleotide-diphossugar_trans"/>
</dbReference>
<dbReference type="AlphaFoldDB" id="A0A2H0YS29"/>
<organism evidence="4 5">
    <name type="scientific">Candidatus Kerfeldbacteria bacterium CG08_land_8_20_14_0_20_42_7</name>
    <dbReference type="NCBI Taxonomy" id="2014245"/>
    <lineage>
        <taxon>Bacteria</taxon>
        <taxon>Candidatus Kerfeldiibacteriota</taxon>
    </lineage>
</organism>
<dbReference type="CDD" id="cd04181">
    <property type="entry name" value="NTP_transferase"/>
    <property type="match status" value="1"/>
</dbReference>
<evidence type="ECO:0000256" key="1">
    <source>
        <dbReference type="ARBA" id="ARBA00022679"/>
    </source>
</evidence>
<dbReference type="InterPro" id="IPR050065">
    <property type="entry name" value="GlmU-like"/>
</dbReference>
<keyword evidence="2" id="KW-0548">Nucleotidyltransferase</keyword>